<proteinExistence type="predicted"/>
<evidence type="ECO:0008006" key="4">
    <source>
        <dbReference type="Google" id="ProtNLM"/>
    </source>
</evidence>
<feature type="region of interest" description="Disordered" evidence="1">
    <location>
        <begin position="1"/>
        <end position="42"/>
    </location>
</feature>
<evidence type="ECO:0000313" key="2">
    <source>
        <dbReference type="EMBL" id="QWY81018.1"/>
    </source>
</evidence>
<organism evidence="2 3">
    <name type="scientific">Mycobacterium phage Burton</name>
    <dbReference type="NCBI Taxonomy" id="2836019"/>
    <lineage>
        <taxon>Viruses</taxon>
        <taxon>Duplodnaviria</taxon>
        <taxon>Heunggongvirae</taxon>
        <taxon>Uroviricota</taxon>
        <taxon>Caudoviricetes</taxon>
        <taxon>Fromanvirus</taxon>
        <taxon>Fromanvirus museum</taxon>
    </lineage>
</organism>
<dbReference type="EMBL" id="MW712732">
    <property type="protein sequence ID" value="QWY81018.1"/>
    <property type="molecule type" value="Genomic_DNA"/>
</dbReference>
<reference evidence="2" key="1">
    <citation type="submission" date="2021-03" db="EMBL/GenBank/DDBJ databases">
        <authorList>
            <person name="Ayuk M.A."/>
            <person name="Robinson C.J."/>
            <person name="Anderson W.A."/>
            <person name="Gugssa A."/>
            <person name="Somiranjan G."/>
            <person name="Allen-Mcfarlane R.F."/>
            <person name="Moore M."/>
            <person name="Davis A."/>
            <person name="Oduguwa K."/>
            <person name="Anike A.C."/>
            <person name="Hodgson K."/>
            <person name="Anozie O.M."/>
            <person name="Anyia G."/>
            <person name="Belai M.H."/>
            <person name="Britford J.S."/>
            <person name="Brown T.M."/>
            <person name="Bushrod L.M."/>
            <person name="Cason K.M."/>
            <person name="Clark A.S."/>
            <person name="Clay C.B."/>
            <person name="Dykes K.M."/>
            <person name="Gary T.D."/>
            <person name="Graham K.R."/>
            <person name="Green I.M."/>
            <person name="Hill I.C."/>
            <person name="Jarmon D.A."/>
            <person name="Mason C.D."/>
            <person name="Mongo I."/>
            <person name="Sims A.M."/>
            <person name="Tailey I.L."/>
            <person name="Tate L."/>
            <person name="Toingar J.A."/>
            <person name="Townsend M."/>
            <person name="Young J.A."/>
            <person name="Le K.B."/>
            <person name="Garlena R.A."/>
            <person name="Russell D.A."/>
            <person name="Jacobs-Sera D."/>
            <person name="Hatfull G.F."/>
        </authorList>
    </citation>
    <scope>NUCLEOTIDE SEQUENCE</scope>
</reference>
<gene>
    <name evidence="2" type="primary">3</name>
    <name evidence="2" type="ORF">SEA_BURTON_3</name>
</gene>
<protein>
    <recommendedName>
        <fullName evidence="4">Terminase small subunit</fullName>
    </recommendedName>
</protein>
<sequence length="146" mass="16277">MGTRGPIPNRSDERVRRNKEEYGEVTTLPVSGPVKSPPLGLTDPHPIVRDLYNSLAESAQAALYQPSDWHYAKFTLHFADQLLKSSKPSSQMLVAVNQMLSSLLVSEGDRRRVRIEVERTKSDGPDASVTTMGELFERALRKPKSS</sequence>
<evidence type="ECO:0000313" key="3">
    <source>
        <dbReference type="Proteomes" id="UP000693687"/>
    </source>
</evidence>
<evidence type="ECO:0000256" key="1">
    <source>
        <dbReference type="SAM" id="MobiDB-lite"/>
    </source>
</evidence>
<dbReference type="InterPro" id="IPR057972">
    <property type="entry name" value="Terminase_7"/>
</dbReference>
<feature type="compositionally biased region" description="Basic and acidic residues" evidence="1">
    <location>
        <begin position="10"/>
        <end position="22"/>
    </location>
</feature>
<accession>A0A8F3E3Z4</accession>
<dbReference type="Proteomes" id="UP000693687">
    <property type="component" value="Segment"/>
</dbReference>
<name>A0A8F3E3Z4_9CAUD</name>
<dbReference type="Pfam" id="PF25673">
    <property type="entry name" value="Terminase_7"/>
    <property type="match status" value="1"/>
</dbReference>